<name>A0A1I7JFW1_9PROT</name>
<keyword evidence="1" id="KW-0812">Transmembrane</keyword>
<accession>A0A1I7JFW1</accession>
<dbReference type="RefSeq" id="WP_256214907.1">
    <property type="nucleotide sequence ID" value="NZ_FPBL01000025.1"/>
</dbReference>
<evidence type="ECO:0000256" key="1">
    <source>
        <dbReference type="SAM" id="Phobius"/>
    </source>
</evidence>
<protein>
    <submittedName>
        <fullName evidence="2">Uncharacterized protein</fullName>
    </submittedName>
</protein>
<evidence type="ECO:0000313" key="2">
    <source>
        <dbReference type="EMBL" id="SFU84036.1"/>
    </source>
</evidence>
<keyword evidence="1" id="KW-0472">Membrane</keyword>
<evidence type="ECO:0000313" key="3">
    <source>
        <dbReference type="Proteomes" id="UP000183926"/>
    </source>
</evidence>
<feature type="transmembrane region" description="Helical" evidence="1">
    <location>
        <begin position="181"/>
        <end position="199"/>
    </location>
</feature>
<dbReference type="EMBL" id="FPBL01000025">
    <property type="protein sequence ID" value="SFU84036.1"/>
    <property type="molecule type" value="Genomic_DNA"/>
</dbReference>
<sequence length="213" mass="24036">MGREHLLEKQKSGFLLRQEQGIVMLKRSVQLAFMTCVLAIVCYTNTALGHGRVSLEEDTCVRQIGENMVHLNTYQPQFDRGGHYCTEIPMAGDTYLVVDLIDLALRDMPVGMKVFRGEEKEGDAIIQVNAAHHPDGVINGIGRLDKGLYSVIVTAEGVPPLNYYYQLRVEMIDYGKLARTWAGPAIALLFLSWLLYKLIQSGRLRSWFKSEDD</sequence>
<proteinExistence type="predicted"/>
<dbReference type="Proteomes" id="UP000183926">
    <property type="component" value="Unassembled WGS sequence"/>
</dbReference>
<keyword evidence="1" id="KW-1133">Transmembrane helix</keyword>
<gene>
    <name evidence="2" type="ORF">SAMN05216339_1252</name>
</gene>
<organism evidence="2 3">
    <name type="scientific">Nitrosomonas eutropha</name>
    <dbReference type="NCBI Taxonomy" id="916"/>
    <lineage>
        <taxon>Bacteria</taxon>
        <taxon>Pseudomonadati</taxon>
        <taxon>Pseudomonadota</taxon>
        <taxon>Betaproteobacteria</taxon>
        <taxon>Nitrosomonadales</taxon>
        <taxon>Nitrosomonadaceae</taxon>
        <taxon>Nitrosomonas</taxon>
    </lineage>
</organism>
<dbReference type="AlphaFoldDB" id="A0A1I7JFW1"/>
<reference evidence="2 3" key="1">
    <citation type="submission" date="2016-10" db="EMBL/GenBank/DDBJ databases">
        <authorList>
            <person name="de Groot N.N."/>
        </authorList>
    </citation>
    <scope>NUCLEOTIDE SEQUENCE [LARGE SCALE GENOMIC DNA]</scope>
    <source>
        <strain evidence="2 3">Nm24</strain>
    </source>
</reference>